<dbReference type="PANTHER" id="PTHR42280:SF1">
    <property type="entry name" value="CITG FAMILY PROTEIN"/>
    <property type="match status" value="1"/>
</dbReference>
<organism evidence="1 2">
    <name type="scientific">Thiohalorhabdus methylotrophus</name>
    <dbReference type="NCBI Taxonomy" id="3242694"/>
    <lineage>
        <taxon>Bacteria</taxon>
        <taxon>Pseudomonadati</taxon>
        <taxon>Pseudomonadota</taxon>
        <taxon>Gammaproteobacteria</taxon>
        <taxon>Thiohalorhabdales</taxon>
        <taxon>Thiohalorhabdaceae</taxon>
        <taxon>Thiohalorhabdus</taxon>
    </lineage>
</organism>
<accession>A0ABV4TV32</accession>
<evidence type="ECO:0000313" key="1">
    <source>
        <dbReference type="EMBL" id="MFA9461188.1"/>
    </source>
</evidence>
<reference evidence="1 2" key="1">
    <citation type="submission" date="2024-08" db="EMBL/GenBank/DDBJ databases">
        <title>Whole-genome sequencing of halo(alkali)philic microorganisms from hypersaline lakes.</title>
        <authorList>
            <person name="Sorokin D.Y."/>
            <person name="Merkel A.Y."/>
            <person name="Messina E."/>
            <person name="Yakimov M."/>
        </authorList>
    </citation>
    <scope>NUCLEOTIDE SEQUENCE [LARGE SCALE GENOMIC DNA]</scope>
    <source>
        <strain evidence="1 2">Cl-TMA</strain>
    </source>
</reference>
<protein>
    <submittedName>
        <fullName evidence="1">Triphosphoribosyl-dephospho-CoA synthase</fullName>
        <ecNumber evidence="1">2.4.2.52</ecNumber>
    </submittedName>
</protein>
<proteinExistence type="predicted"/>
<dbReference type="PANTHER" id="PTHR42280">
    <property type="entry name" value="CITG FAMILY PROTEIN"/>
    <property type="match status" value="1"/>
</dbReference>
<evidence type="ECO:0000313" key="2">
    <source>
        <dbReference type="Proteomes" id="UP001575181"/>
    </source>
</evidence>
<name>A0ABV4TV32_9GAMM</name>
<dbReference type="Pfam" id="PF01874">
    <property type="entry name" value="CitG"/>
    <property type="match status" value="1"/>
</dbReference>
<keyword evidence="1" id="KW-0808">Transferase</keyword>
<sequence>MTQLVSARRLLPLVRGAFLADVRWLKPGNVSRSSPGHGMTAVDFERSAGPAAEAVVAGSAGVGARVRAGVEATWQVVDCNTNLGILLLTAPLVEAALAPAASGDLRARLEGVLGGLTREDATEAFAAIRMASPGGLGSSARHDVADAPDCTLLEAMAEADDRDVIARQYTTGFSGLLDIGLDTLGEGLRRYGRRGPAVAELQLAYVSRFPDSHVRRKHGTLAAENLQERAGHVLRSVRSAHDSRARERVLAELDQALKEEGINPGTSADLTVATLIAFRLARIAERAGSTGGSTTP</sequence>
<dbReference type="EMBL" id="JBGUAW010000006">
    <property type="protein sequence ID" value="MFA9461188.1"/>
    <property type="molecule type" value="Genomic_DNA"/>
</dbReference>
<keyword evidence="1" id="KW-0328">Glycosyltransferase</keyword>
<keyword evidence="2" id="KW-1185">Reference proteome</keyword>
<dbReference type="GO" id="GO:0046917">
    <property type="term" value="F:triphosphoribosyl-dephospho-CoA synthase activity"/>
    <property type="evidence" value="ECO:0007669"/>
    <property type="project" value="UniProtKB-EC"/>
</dbReference>
<dbReference type="Proteomes" id="UP001575181">
    <property type="component" value="Unassembled WGS sequence"/>
</dbReference>
<dbReference type="GO" id="GO:0016757">
    <property type="term" value="F:glycosyltransferase activity"/>
    <property type="evidence" value="ECO:0007669"/>
    <property type="project" value="UniProtKB-KW"/>
</dbReference>
<dbReference type="RefSeq" id="WP_373655974.1">
    <property type="nucleotide sequence ID" value="NZ_JBGUAW010000006.1"/>
</dbReference>
<gene>
    <name evidence="1" type="ORF">ACERLL_10160</name>
</gene>
<comment type="caution">
    <text evidence="1">The sequence shown here is derived from an EMBL/GenBank/DDBJ whole genome shotgun (WGS) entry which is preliminary data.</text>
</comment>
<dbReference type="InterPro" id="IPR002736">
    <property type="entry name" value="CitG"/>
</dbReference>
<dbReference type="Gene3D" id="1.10.4200.10">
    <property type="entry name" value="Triphosphoribosyl-dephospho-CoA protein"/>
    <property type="match status" value="1"/>
</dbReference>
<dbReference type="EC" id="2.4.2.52" evidence="1"/>